<dbReference type="AlphaFoldDB" id="A0A1W5CT66"/>
<protein>
    <submittedName>
        <fullName evidence="3">F-box domain</fullName>
    </submittedName>
</protein>
<proteinExistence type="predicted"/>
<feature type="compositionally biased region" description="Polar residues" evidence="1">
    <location>
        <begin position="109"/>
        <end position="119"/>
    </location>
</feature>
<feature type="compositionally biased region" description="Polar residues" evidence="1">
    <location>
        <begin position="512"/>
        <end position="522"/>
    </location>
</feature>
<feature type="region of interest" description="Disordered" evidence="1">
    <location>
        <begin position="31"/>
        <end position="119"/>
    </location>
</feature>
<evidence type="ECO:0000313" key="3">
    <source>
        <dbReference type="EMBL" id="SLM33982.1"/>
    </source>
</evidence>
<dbReference type="Proteomes" id="UP000192927">
    <property type="component" value="Unassembled WGS sequence"/>
</dbReference>
<reference evidence="4" key="1">
    <citation type="submission" date="2017-03" db="EMBL/GenBank/DDBJ databases">
        <authorList>
            <person name="Sharma R."/>
            <person name="Thines M."/>
        </authorList>
    </citation>
    <scope>NUCLEOTIDE SEQUENCE [LARGE SCALE GENOMIC DNA]</scope>
</reference>
<dbReference type="InterPro" id="IPR001810">
    <property type="entry name" value="F-box_dom"/>
</dbReference>
<dbReference type="EMBL" id="FWEW01000197">
    <property type="protein sequence ID" value="SLM33982.1"/>
    <property type="molecule type" value="Genomic_DNA"/>
</dbReference>
<feature type="domain" description="F-box" evidence="2">
    <location>
        <begin position="224"/>
        <end position="253"/>
    </location>
</feature>
<sequence>MEGFRRAPTAGNSSTPITSGAVLEAAKANMSNNNSVNTSCGTTPSFTRSTSPWSPDTSEPHTPSNGQASPRGRTLSILEPNQRLIPRPSTRRRAGPTSIDFDGGDIESRSPSHAFSAPTSNIHDTILEPRPLLAAVDTFSEVLHRSSTTGSSINLAGFAGHRDTFALLGLRRQPRWAPDLPFYFFRRLMRYLSPESYLAIRLSCRSWSAAMTDARPLRLPPVYCLPQELLELVYRHLDPVDFNAARHTCRAWMMASLEWRLLTAMLRRGGWWVGFQADLMAHGPASSDVNKEWLMSKRLATECSLGPGWTGNGLAPRRPSDAPQAYRADSTLLTSTGDMTGLVLTSHVDFSEFSDSCYSTADATPAPPAVHFTVSVCNRFVLVTDNCTIYIYRLRDHPPSTSNFAPTHPSHRPHLTPLTSVICPRRVLAVSMDTSSQRFAIAALLEGRTGLVCDLQMDASQRPSPASCNPLHPSTSSAAQHPTPTTHSHPSHTSSRTPDHHIASILGAPPSRSWSTGSSGEDNLQARRGTFASPVGPTSSAPPPLAQSPTSAHKAGIRVESGPRSLYRNLCSPDDPPVSVAICPQRRCVAFGCGAGIELHWVDGLTGQDLNRWFPLATAAGYLYFLPPRRGAESAKKLRLMASGAWEAGLEAGARGAVESDHFQARPLSDGYHVLFTDPGTGLLCLGSDAPLGGPTKLLRKVVFLGPQGGGVPRFAEGEVFTWEVDGGGEGAVWERAVLRDGAVVDVRDRDGDVIMRDAPESGMPTVQVGDRAVGFDGPASKFSPAAEGLEAKSADAIAFSGHGWVERVVERVPDVETEDDDSGYGSD</sequence>
<evidence type="ECO:0000256" key="1">
    <source>
        <dbReference type="SAM" id="MobiDB-lite"/>
    </source>
</evidence>
<feature type="compositionally biased region" description="Low complexity" evidence="1">
    <location>
        <begin position="481"/>
        <end position="496"/>
    </location>
</feature>
<keyword evidence="4" id="KW-1185">Reference proteome</keyword>
<feature type="region of interest" description="Disordered" evidence="1">
    <location>
        <begin position="462"/>
        <end position="557"/>
    </location>
</feature>
<feature type="domain" description="F-box" evidence="2">
    <location>
        <begin position="179"/>
        <end position="215"/>
    </location>
</feature>
<feature type="compositionally biased region" description="Polar residues" evidence="1">
    <location>
        <begin position="462"/>
        <end position="480"/>
    </location>
</feature>
<dbReference type="SUPFAM" id="SSF81383">
    <property type="entry name" value="F-box domain"/>
    <property type="match status" value="1"/>
</dbReference>
<evidence type="ECO:0000313" key="4">
    <source>
        <dbReference type="Proteomes" id="UP000192927"/>
    </source>
</evidence>
<organism evidence="3 4">
    <name type="scientific">Lasallia pustulata</name>
    <dbReference type="NCBI Taxonomy" id="136370"/>
    <lineage>
        <taxon>Eukaryota</taxon>
        <taxon>Fungi</taxon>
        <taxon>Dikarya</taxon>
        <taxon>Ascomycota</taxon>
        <taxon>Pezizomycotina</taxon>
        <taxon>Lecanoromycetes</taxon>
        <taxon>OSLEUM clade</taxon>
        <taxon>Umbilicariomycetidae</taxon>
        <taxon>Umbilicariales</taxon>
        <taxon>Umbilicariaceae</taxon>
        <taxon>Lasallia</taxon>
    </lineage>
</organism>
<dbReference type="Pfam" id="PF00646">
    <property type="entry name" value="F-box"/>
    <property type="match status" value="2"/>
</dbReference>
<dbReference type="InterPro" id="IPR036047">
    <property type="entry name" value="F-box-like_dom_sf"/>
</dbReference>
<evidence type="ECO:0000259" key="2">
    <source>
        <dbReference type="Pfam" id="PF00646"/>
    </source>
</evidence>
<name>A0A1W5CT66_9LECA</name>
<dbReference type="CDD" id="cd09917">
    <property type="entry name" value="F-box_SF"/>
    <property type="match status" value="1"/>
</dbReference>
<accession>A0A1W5CT66</accession>
<feature type="compositionally biased region" description="Polar residues" evidence="1">
    <location>
        <begin position="31"/>
        <end position="68"/>
    </location>
</feature>